<dbReference type="InterPro" id="IPR027417">
    <property type="entry name" value="P-loop_NTPase"/>
</dbReference>
<dbReference type="STRING" id="461836.A0A0L0DVI2"/>
<sequence length="348" mass="37622">MLVILEGNISAGKSTLAQALGPLLGCKVFMEPTLTNPYLEHFYKDPLKWGLKMQLWLVRQRFYTYIAALNLMAASGQGVILDRSVFSDKVFADKCREDGFISEEGYAYYMALRARMLEALPVPHVTLYLDVDPKECHRRILHERCRECESGIPLDYLAGLHKWYGQFLTDMEAAGSVVVTQNWNTFGDAKSIASSISAAVAVNAGLAPAVRPTLSGAAVDPAFVARFIGDTEAIRDAMVLPYLVDGVEDSDPLPEPIDFDLEAELTVAAEKAAAASAGDAASTVFEIGFDDDSEARETASGDSGAATPTMADDDDSVSTSHTPSPLGHSDPVLPHQVIDDARARKLFA</sequence>
<dbReference type="PANTHER" id="PTHR10513:SF15">
    <property type="entry name" value="NADH DEHYDROGENASE [UBIQUINONE] 1 ALPHA SUBCOMPLEX SUBUNIT 10, MITOCHONDRIAL"/>
    <property type="match status" value="1"/>
</dbReference>
<evidence type="ECO:0000259" key="2">
    <source>
        <dbReference type="Pfam" id="PF01712"/>
    </source>
</evidence>
<dbReference type="eggNOG" id="KOG3877">
    <property type="taxonomic scope" value="Eukaryota"/>
</dbReference>
<evidence type="ECO:0000256" key="1">
    <source>
        <dbReference type="SAM" id="MobiDB-lite"/>
    </source>
</evidence>
<dbReference type="AlphaFoldDB" id="A0A0L0DVI2"/>
<dbReference type="InterPro" id="IPR031314">
    <property type="entry name" value="DNK_dom"/>
</dbReference>
<keyword evidence="3" id="KW-0418">Kinase</keyword>
<gene>
    <name evidence="3" type="ORF">AMSG_02294</name>
</gene>
<dbReference type="SUPFAM" id="SSF52540">
    <property type="entry name" value="P-loop containing nucleoside triphosphate hydrolases"/>
    <property type="match status" value="1"/>
</dbReference>
<feature type="region of interest" description="Disordered" evidence="1">
    <location>
        <begin position="293"/>
        <end position="336"/>
    </location>
</feature>
<dbReference type="GO" id="GO:0005739">
    <property type="term" value="C:mitochondrion"/>
    <property type="evidence" value="ECO:0007669"/>
    <property type="project" value="GOC"/>
</dbReference>
<dbReference type="CDD" id="cd01673">
    <property type="entry name" value="dNK"/>
    <property type="match status" value="1"/>
</dbReference>
<keyword evidence="3" id="KW-0808">Transferase</keyword>
<dbReference type="Pfam" id="PF01712">
    <property type="entry name" value="dNK"/>
    <property type="match status" value="1"/>
</dbReference>
<evidence type="ECO:0000313" key="3">
    <source>
        <dbReference type="EMBL" id="KNC56324.1"/>
    </source>
</evidence>
<accession>A0A0L0DVI2</accession>
<feature type="domain" description="Deoxynucleoside kinase" evidence="2">
    <location>
        <begin position="5"/>
        <end position="192"/>
    </location>
</feature>
<dbReference type="GeneID" id="25561980"/>
<reference evidence="3 4" key="1">
    <citation type="submission" date="2010-05" db="EMBL/GenBank/DDBJ databases">
        <title>The Genome Sequence of Thecamonas trahens ATCC 50062.</title>
        <authorList>
            <consortium name="The Broad Institute Genome Sequencing Platform"/>
            <person name="Russ C."/>
            <person name="Cuomo C."/>
            <person name="Shea T."/>
            <person name="Young S.K."/>
            <person name="Zeng Q."/>
            <person name="Koehrsen M."/>
            <person name="Haas B."/>
            <person name="Borodovsky M."/>
            <person name="Guigo R."/>
            <person name="Alvarado L."/>
            <person name="Berlin A."/>
            <person name="Bochicchio J."/>
            <person name="Borenstein D."/>
            <person name="Chapman S."/>
            <person name="Chen Z."/>
            <person name="Freedman E."/>
            <person name="Gellesch M."/>
            <person name="Goldberg J."/>
            <person name="Griggs A."/>
            <person name="Gujja S."/>
            <person name="Heilman E."/>
            <person name="Heiman D."/>
            <person name="Hepburn T."/>
            <person name="Howarth C."/>
            <person name="Jen D."/>
            <person name="Larson L."/>
            <person name="Mehta T."/>
            <person name="Park D."/>
            <person name="Pearson M."/>
            <person name="Roberts A."/>
            <person name="Saif S."/>
            <person name="Shenoy N."/>
            <person name="Sisk P."/>
            <person name="Stolte C."/>
            <person name="Sykes S."/>
            <person name="Thomson T."/>
            <person name="Walk T."/>
            <person name="White J."/>
            <person name="Yandava C."/>
            <person name="Burger G."/>
            <person name="Gray M.W."/>
            <person name="Holland P.W.H."/>
            <person name="King N."/>
            <person name="Lang F.B.F."/>
            <person name="Roger A.J."/>
            <person name="Ruiz-Trillo I."/>
            <person name="Lander E."/>
            <person name="Nusbaum C."/>
        </authorList>
    </citation>
    <scope>NUCLEOTIDE SEQUENCE [LARGE SCALE GENOMIC DNA]</scope>
    <source>
        <strain evidence="3 4">ATCC 50062</strain>
    </source>
</reference>
<name>A0A0L0DVI2_THETB</name>
<dbReference type="GO" id="GO:0006120">
    <property type="term" value="P:mitochondrial electron transport, NADH to ubiquinone"/>
    <property type="evidence" value="ECO:0007669"/>
    <property type="project" value="TreeGrafter"/>
</dbReference>
<organism evidence="3 4">
    <name type="scientific">Thecamonas trahens ATCC 50062</name>
    <dbReference type="NCBI Taxonomy" id="461836"/>
    <lineage>
        <taxon>Eukaryota</taxon>
        <taxon>Apusozoa</taxon>
        <taxon>Apusomonadida</taxon>
        <taxon>Apusomonadidae</taxon>
        <taxon>Thecamonas</taxon>
    </lineage>
</organism>
<dbReference type="InterPro" id="IPR050566">
    <property type="entry name" value="Deoxyribonucleoside_kinase"/>
</dbReference>
<dbReference type="GO" id="GO:0016301">
    <property type="term" value="F:kinase activity"/>
    <property type="evidence" value="ECO:0007669"/>
    <property type="project" value="UniProtKB-KW"/>
</dbReference>
<dbReference type="OrthoDB" id="17400at2759"/>
<evidence type="ECO:0000313" key="4">
    <source>
        <dbReference type="Proteomes" id="UP000054408"/>
    </source>
</evidence>
<dbReference type="RefSeq" id="XP_013760841.1">
    <property type="nucleotide sequence ID" value="XM_013905387.1"/>
</dbReference>
<keyword evidence="4" id="KW-1185">Reference proteome</keyword>
<proteinExistence type="predicted"/>
<dbReference type="Proteomes" id="UP000054408">
    <property type="component" value="Unassembled WGS sequence"/>
</dbReference>
<protein>
    <submittedName>
        <fullName evidence="3">Deoxyguanosine kinase</fullName>
    </submittedName>
</protein>
<dbReference type="PANTHER" id="PTHR10513">
    <property type="entry name" value="DEOXYNUCLEOSIDE KINASE"/>
    <property type="match status" value="1"/>
</dbReference>
<dbReference type="EMBL" id="GL349441">
    <property type="protein sequence ID" value="KNC56324.1"/>
    <property type="molecule type" value="Genomic_DNA"/>
</dbReference>
<dbReference type="Gene3D" id="3.40.50.300">
    <property type="entry name" value="P-loop containing nucleotide triphosphate hydrolases"/>
    <property type="match status" value="1"/>
</dbReference>